<dbReference type="InterPro" id="IPR011012">
    <property type="entry name" value="Longin-like_dom_sf"/>
</dbReference>
<evidence type="ECO:0000256" key="6">
    <source>
        <dbReference type="ARBA" id="ARBA00022927"/>
    </source>
</evidence>
<dbReference type="SUPFAM" id="SSF64356">
    <property type="entry name" value="SNARE-like"/>
    <property type="match status" value="1"/>
</dbReference>
<proteinExistence type="inferred from homology"/>
<dbReference type="CDD" id="cd09254">
    <property type="entry name" value="AP_delta-COPI_MHD"/>
    <property type="match status" value="1"/>
</dbReference>
<dbReference type="Gene3D" id="3.30.450.60">
    <property type="match status" value="1"/>
</dbReference>
<comment type="function">
    <text evidence="10">The coatomer is a cytosolic protein complex that binds to dilysine motifs and reversibly associates with Golgi non-clathrin-coated vesicles, which further mediate biosynthetic protein transport from the ER, via the Golgi up to the trans Golgi network. Coatomer complex is required for budding from Golgi membranes, and is essential for the retrograde Golgi-to-ER transport of dilysine-tagged proteins.</text>
</comment>
<comment type="subcellular location">
    <subcellularLocation>
        <location evidence="10 11">Cytoplasm</location>
    </subcellularLocation>
    <subcellularLocation>
        <location evidence="10 11">Cytoplasmic vesicle</location>
        <location evidence="10 11">COPI-coated vesicle membrane</location>
        <topology evidence="10 11">Peripheral membrane protein</topology>
        <orientation evidence="10 11">Cytoplasmic side</orientation>
    </subcellularLocation>
    <subcellularLocation>
        <location evidence="10 11">Golgi apparatus membrane</location>
        <topology evidence="10 11">Peripheral membrane protein</topology>
        <orientation evidence="10 11">Cytoplasmic side</orientation>
    </subcellularLocation>
</comment>
<dbReference type="InterPro" id="IPR027059">
    <property type="entry name" value="Coatomer_dsu"/>
</dbReference>
<keyword evidence="7 10" id="KW-0333">Golgi apparatus</keyword>
<dbReference type="GO" id="GO:0006890">
    <property type="term" value="P:retrograde vesicle-mediated transport, Golgi to endoplasmic reticulum"/>
    <property type="evidence" value="ECO:0007669"/>
    <property type="project" value="UniProtKB-UniRule"/>
</dbReference>
<evidence type="ECO:0000256" key="5">
    <source>
        <dbReference type="ARBA" id="ARBA00022892"/>
    </source>
</evidence>
<keyword evidence="9 10" id="KW-0968">Cytoplasmic vesicle</keyword>
<dbReference type="GO" id="GO:0006888">
    <property type="term" value="P:endoplasmic reticulum to Golgi vesicle-mediated transport"/>
    <property type="evidence" value="ECO:0007669"/>
    <property type="project" value="TreeGrafter"/>
</dbReference>
<dbReference type="Pfam" id="PF01217">
    <property type="entry name" value="Clat_adaptor_s"/>
    <property type="match status" value="1"/>
</dbReference>
<keyword evidence="3 10" id="KW-0813">Transport</keyword>
<dbReference type="GO" id="GO:0030126">
    <property type="term" value="C:COPI vesicle coat"/>
    <property type="evidence" value="ECO:0007669"/>
    <property type="project" value="UniProtKB-UniRule"/>
</dbReference>
<protein>
    <recommendedName>
        <fullName evidence="10">Coatomer subunit delta</fullName>
    </recommendedName>
</protein>
<evidence type="ECO:0000256" key="10">
    <source>
        <dbReference type="RuleBase" id="RU364018"/>
    </source>
</evidence>
<dbReference type="CDD" id="cd14830">
    <property type="entry name" value="Delta_COP_N"/>
    <property type="match status" value="1"/>
</dbReference>
<dbReference type="InterPro" id="IPR036168">
    <property type="entry name" value="AP2_Mu_C_sf"/>
</dbReference>
<dbReference type="GO" id="GO:0000139">
    <property type="term" value="C:Golgi membrane"/>
    <property type="evidence" value="ECO:0007669"/>
    <property type="project" value="UniProtKB-SubCell"/>
</dbReference>
<evidence type="ECO:0000313" key="14">
    <source>
        <dbReference type="EMBL" id="CAD8287260.1"/>
    </source>
</evidence>
<keyword evidence="8 10" id="KW-0472">Membrane</keyword>
<dbReference type="GO" id="GO:0015031">
    <property type="term" value="P:protein transport"/>
    <property type="evidence" value="ECO:0007669"/>
    <property type="project" value="UniProtKB-KW"/>
</dbReference>
<dbReference type="GO" id="GO:0051645">
    <property type="term" value="P:Golgi localization"/>
    <property type="evidence" value="ECO:0007669"/>
    <property type="project" value="TreeGrafter"/>
</dbReference>
<comment type="subunit">
    <text evidence="2 10">Oligomeric complex that consists of at least the alpha, beta, beta', gamma, delta, epsilon and zeta subunits.</text>
</comment>
<keyword evidence="4 10" id="KW-0963">Cytoplasm</keyword>
<reference evidence="14" key="1">
    <citation type="submission" date="2021-01" db="EMBL/GenBank/DDBJ databases">
        <authorList>
            <person name="Corre E."/>
            <person name="Pelletier E."/>
            <person name="Niang G."/>
            <person name="Scheremetjew M."/>
            <person name="Finn R."/>
            <person name="Kale V."/>
            <person name="Holt S."/>
            <person name="Cochrane G."/>
            <person name="Meng A."/>
            <person name="Brown T."/>
            <person name="Cohen L."/>
        </authorList>
    </citation>
    <scope>NUCLEOTIDE SEQUENCE</scope>
    <source>
        <strain evidence="14">CCMP219</strain>
    </source>
</reference>
<organism evidence="14">
    <name type="scientific">Chlamydomonas euryale</name>
    <dbReference type="NCBI Taxonomy" id="1486919"/>
    <lineage>
        <taxon>Eukaryota</taxon>
        <taxon>Viridiplantae</taxon>
        <taxon>Chlorophyta</taxon>
        <taxon>core chlorophytes</taxon>
        <taxon>Chlorophyceae</taxon>
        <taxon>CS clade</taxon>
        <taxon>Chlamydomonadales</taxon>
        <taxon>Chlamydomonadaceae</taxon>
        <taxon>Chlamydomonas</taxon>
    </lineage>
</organism>
<dbReference type="Pfam" id="PF00928">
    <property type="entry name" value="Adap_comp_sub"/>
    <property type="match status" value="1"/>
</dbReference>
<accession>A0A7R9V9W7</accession>
<dbReference type="SUPFAM" id="SSF49447">
    <property type="entry name" value="Second domain of Mu2 adaptin subunit (ap50) of ap2 adaptor"/>
    <property type="match status" value="1"/>
</dbReference>
<evidence type="ECO:0000259" key="13">
    <source>
        <dbReference type="PROSITE" id="PS51072"/>
    </source>
</evidence>
<dbReference type="InterPro" id="IPR022775">
    <property type="entry name" value="AP_mu_sigma_su"/>
</dbReference>
<dbReference type="EMBL" id="HBEC01015672">
    <property type="protein sequence ID" value="CAD8287260.1"/>
    <property type="molecule type" value="Transcribed_RNA"/>
</dbReference>
<keyword evidence="6 10" id="KW-0653">Protein transport</keyword>
<evidence type="ECO:0000256" key="9">
    <source>
        <dbReference type="ARBA" id="ARBA00023329"/>
    </source>
</evidence>
<comment type="similarity">
    <text evidence="1 10">Belongs to the adaptor complexes medium subunit family. Delta-COP subfamily.</text>
</comment>
<dbReference type="PANTHER" id="PTHR10121">
    <property type="entry name" value="COATOMER SUBUNIT DELTA"/>
    <property type="match status" value="1"/>
</dbReference>
<evidence type="ECO:0000256" key="8">
    <source>
        <dbReference type="ARBA" id="ARBA00023136"/>
    </source>
</evidence>
<dbReference type="InterPro" id="IPR028565">
    <property type="entry name" value="MHD"/>
</dbReference>
<dbReference type="FunFam" id="2.60.40.1170:FF:000007">
    <property type="entry name" value="Coatomer subunit delta"/>
    <property type="match status" value="1"/>
</dbReference>
<sequence>MVVLAASLVTKTGKPLVSRQYMEMSRIRIEGLLAAFPKLVGSGKQHTYVETENVRYVYQPMEGLYLVVITNKQSNILEDLETLRLLSKLVPEYTETLDEDDVVLQAFELVNAFDEVISLGHKENISVMQVKQNCDMESHEEKLHKMIILSKINETKDVMKKKASEIDKSKVADKGKGFGSSSMSGFGGGRPSAAAEMPSIRPEPIPVVAPKPAAARGPSKGMQLGKGKAKGQDILASLAKEGEAVEVETRPMAAAAGASSVAAMAAASSEPVTLVVEEKLAVSMDKQGGLESLEVQGTMSLVVNSEEGARIRVAVQAGANKAFQFKTHPNIDKALYSSSSVLGLKDASRPFPIGSELGVLKWRMQTKDESFVPITINCWPSVSGGETYVNIEYESESQLDLHNVEVAIPLPGHAPTVNQVDGDWRFDSKRSCLLWTIDLIDDSNRSGSMEFVVTAADPDSFYPIEVTFNSKKILCDIHVDQVEHSQTNEPVKFSFKKFLTTSEYMVA</sequence>
<evidence type="ECO:0000256" key="3">
    <source>
        <dbReference type="ARBA" id="ARBA00022448"/>
    </source>
</evidence>
<feature type="region of interest" description="Disordered" evidence="12">
    <location>
        <begin position="177"/>
        <end position="197"/>
    </location>
</feature>
<name>A0A7R9V9W7_9CHLO</name>
<evidence type="ECO:0000256" key="7">
    <source>
        <dbReference type="ARBA" id="ARBA00023034"/>
    </source>
</evidence>
<evidence type="ECO:0000256" key="11">
    <source>
        <dbReference type="RuleBase" id="RU366052"/>
    </source>
</evidence>
<dbReference type="FunFam" id="3.30.450.60:FF:000003">
    <property type="entry name" value="Coatomer subunit delta"/>
    <property type="match status" value="1"/>
</dbReference>
<evidence type="ECO:0000256" key="12">
    <source>
        <dbReference type="SAM" id="MobiDB-lite"/>
    </source>
</evidence>
<dbReference type="PROSITE" id="PS51072">
    <property type="entry name" value="MHD"/>
    <property type="match status" value="1"/>
</dbReference>
<dbReference type="PANTHER" id="PTHR10121:SF0">
    <property type="entry name" value="COATOMER SUBUNIT DELTA"/>
    <property type="match status" value="1"/>
</dbReference>
<evidence type="ECO:0000256" key="1">
    <source>
        <dbReference type="ARBA" id="ARBA00010516"/>
    </source>
</evidence>
<keyword evidence="5 10" id="KW-0931">ER-Golgi transport</keyword>
<dbReference type="AlphaFoldDB" id="A0A7R9V9W7"/>
<dbReference type="Gene3D" id="2.60.40.1170">
    <property type="entry name" value="Mu homology domain, subdomain B"/>
    <property type="match status" value="2"/>
</dbReference>
<evidence type="ECO:0000256" key="2">
    <source>
        <dbReference type="ARBA" id="ARBA00011775"/>
    </source>
</evidence>
<gene>
    <name evidence="14" type="ORF">CEUR00632_LOCUS7299</name>
</gene>
<evidence type="ECO:0000256" key="4">
    <source>
        <dbReference type="ARBA" id="ARBA00022490"/>
    </source>
</evidence>
<feature type="domain" description="MHD" evidence="13">
    <location>
        <begin position="269"/>
        <end position="507"/>
    </location>
</feature>